<feature type="transmembrane region" description="Helical" evidence="7">
    <location>
        <begin position="110"/>
        <end position="135"/>
    </location>
</feature>
<keyword evidence="6 7" id="KW-0472">Membrane</keyword>
<dbReference type="Pfam" id="PF05977">
    <property type="entry name" value="MFS_3"/>
    <property type="match status" value="1"/>
</dbReference>
<feature type="transmembrane region" description="Helical" evidence="7">
    <location>
        <begin position="384"/>
        <end position="404"/>
    </location>
</feature>
<feature type="transmembrane region" description="Helical" evidence="7">
    <location>
        <begin position="324"/>
        <end position="346"/>
    </location>
</feature>
<evidence type="ECO:0000256" key="1">
    <source>
        <dbReference type="ARBA" id="ARBA00004651"/>
    </source>
</evidence>
<reference evidence="9" key="1">
    <citation type="submission" date="2022-03" db="EMBL/GenBank/DDBJ databases">
        <title>Identification of a novel bacterium isolated from mangrove sediments.</title>
        <authorList>
            <person name="Pan X."/>
        </authorList>
    </citation>
    <scope>NUCLEOTIDE SEQUENCE</scope>
    <source>
        <strain evidence="9">B2637</strain>
    </source>
</reference>
<feature type="transmembrane region" description="Helical" evidence="7">
    <location>
        <begin position="266"/>
        <end position="284"/>
    </location>
</feature>
<evidence type="ECO:0000256" key="3">
    <source>
        <dbReference type="ARBA" id="ARBA00022475"/>
    </source>
</evidence>
<evidence type="ECO:0000256" key="5">
    <source>
        <dbReference type="ARBA" id="ARBA00022989"/>
    </source>
</evidence>
<comment type="caution">
    <text evidence="9">The sequence shown here is derived from an EMBL/GenBank/DDBJ whole genome shotgun (WGS) entry which is preliminary data.</text>
</comment>
<feature type="transmembrane region" description="Helical" evidence="7">
    <location>
        <begin position="358"/>
        <end position="378"/>
    </location>
</feature>
<keyword evidence="10" id="KW-1185">Reference proteome</keyword>
<feature type="transmembrane region" description="Helical" evidence="7">
    <location>
        <begin position="296"/>
        <end position="318"/>
    </location>
</feature>
<dbReference type="EMBL" id="JALHAT010000023">
    <property type="protein sequence ID" value="MCJ1961590.1"/>
    <property type="molecule type" value="Genomic_DNA"/>
</dbReference>
<feature type="transmembrane region" description="Helical" evidence="7">
    <location>
        <begin position="51"/>
        <end position="72"/>
    </location>
</feature>
<dbReference type="InterPro" id="IPR020846">
    <property type="entry name" value="MFS_dom"/>
</dbReference>
<feature type="transmembrane region" description="Helical" evidence="7">
    <location>
        <begin position="238"/>
        <end position="260"/>
    </location>
</feature>
<dbReference type="PANTHER" id="PTHR23513">
    <property type="entry name" value="INTEGRAL MEMBRANE EFFLUX PROTEIN-RELATED"/>
    <property type="match status" value="1"/>
</dbReference>
<dbReference type="PROSITE" id="PS50850">
    <property type="entry name" value="MFS"/>
    <property type="match status" value="1"/>
</dbReference>
<dbReference type="InterPro" id="IPR036259">
    <property type="entry name" value="MFS_trans_sf"/>
</dbReference>
<dbReference type="PANTHER" id="PTHR23513:SF11">
    <property type="entry name" value="STAPHYLOFERRIN A TRANSPORTER"/>
    <property type="match status" value="1"/>
</dbReference>
<dbReference type="Gene3D" id="1.20.1250.20">
    <property type="entry name" value="MFS general substrate transporter like domains"/>
    <property type="match status" value="1"/>
</dbReference>
<dbReference type="Proteomes" id="UP001162802">
    <property type="component" value="Unassembled WGS sequence"/>
</dbReference>
<sequence>MGAEPFRSPPRSPFAFPAYRALWFANLACNAAVLVQSVGASWALVEQDASPQLVALVQTALSLPLMLISPLSGAICDAFDRRKVMIGAQLVLCAVALVLAFASAQGWSSAPVVLACMFLAGSSLAFNGPAFMASVSDTVPRERLPEAVLANAVGLNVARSVGPAAGGLLLAVSGVASNYLVAAAIALLLMLVLYRWRPDFGEDGRAQPPLAEPLIGAIGQGFRFALETPPIKASILRAMLFTAAFSGLQALIPLVASRVLAGGPDLYGTLYASFGVGALGGALLGARVRRKLGGEVILRGCIVLLALSNLLVAFSPFVPLTMSALALSGAGWVLALSIFNTTIQMASPRRIGGRTLSLYQMAVFSGVATGSWISGLLADAAGTLVSLFALAVLGLGSVLVGRWLPIPDQRRDTLS</sequence>
<evidence type="ECO:0000259" key="8">
    <source>
        <dbReference type="PROSITE" id="PS50850"/>
    </source>
</evidence>
<dbReference type="CDD" id="cd06173">
    <property type="entry name" value="MFS_MefA_like"/>
    <property type="match status" value="1"/>
</dbReference>
<keyword evidence="2" id="KW-0813">Transport</keyword>
<feature type="transmembrane region" description="Helical" evidence="7">
    <location>
        <begin position="84"/>
        <end position="104"/>
    </location>
</feature>
<protein>
    <submittedName>
        <fullName evidence="9">MFS transporter</fullName>
    </submittedName>
</protein>
<evidence type="ECO:0000256" key="4">
    <source>
        <dbReference type="ARBA" id="ARBA00022692"/>
    </source>
</evidence>
<proteinExistence type="predicted"/>
<evidence type="ECO:0000256" key="2">
    <source>
        <dbReference type="ARBA" id="ARBA00022448"/>
    </source>
</evidence>
<evidence type="ECO:0000313" key="10">
    <source>
        <dbReference type="Proteomes" id="UP001162802"/>
    </source>
</evidence>
<gene>
    <name evidence="9" type="ORF">MTR65_12920</name>
</gene>
<dbReference type="InterPro" id="IPR010290">
    <property type="entry name" value="TM_effector"/>
</dbReference>
<keyword evidence="5 7" id="KW-1133">Transmembrane helix</keyword>
<accession>A0ABT0AEG8</accession>
<feature type="domain" description="Major facilitator superfamily (MFS) profile" evidence="8">
    <location>
        <begin position="230"/>
        <end position="415"/>
    </location>
</feature>
<comment type="subcellular location">
    <subcellularLocation>
        <location evidence="1">Cell membrane</location>
        <topology evidence="1">Multi-pass membrane protein</topology>
    </subcellularLocation>
</comment>
<evidence type="ECO:0000256" key="6">
    <source>
        <dbReference type="ARBA" id="ARBA00023136"/>
    </source>
</evidence>
<feature type="transmembrane region" description="Helical" evidence="7">
    <location>
        <begin position="176"/>
        <end position="196"/>
    </location>
</feature>
<dbReference type="SUPFAM" id="SSF103473">
    <property type="entry name" value="MFS general substrate transporter"/>
    <property type="match status" value="1"/>
</dbReference>
<organism evidence="9 10">
    <name type="scientific">Novosphingobium mangrovi</name>
    <name type="common">ex Hu et al. 2023</name>
    <dbReference type="NCBI Taxonomy" id="2930094"/>
    <lineage>
        <taxon>Bacteria</taxon>
        <taxon>Pseudomonadati</taxon>
        <taxon>Pseudomonadota</taxon>
        <taxon>Alphaproteobacteria</taxon>
        <taxon>Sphingomonadales</taxon>
        <taxon>Sphingomonadaceae</taxon>
        <taxon>Novosphingobium</taxon>
    </lineage>
</organism>
<keyword evidence="4 7" id="KW-0812">Transmembrane</keyword>
<evidence type="ECO:0000256" key="7">
    <source>
        <dbReference type="SAM" id="Phobius"/>
    </source>
</evidence>
<dbReference type="RefSeq" id="WP_243800842.1">
    <property type="nucleotide sequence ID" value="NZ_JALHAT010000023.1"/>
</dbReference>
<evidence type="ECO:0000313" key="9">
    <source>
        <dbReference type="EMBL" id="MCJ1961590.1"/>
    </source>
</evidence>
<name>A0ABT0AEG8_9SPHN</name>
<keyword evidence="3" id="KW-1003">Cell membrane</keyword>
<feature type="transmembrane region" description="Helical" evidence="7">
    <location>
        <begin position="21"/>
        <end position="45"/>
    </location>
</feature>